<evidence type="ECO:0000256" key="1">
    <source>
        <dbReference type="SAM" id="MobiDB-lite"/>
    </source>
</evidence>
<dbReference type="RefSeq" id="WP_100674859.1">
    <property type="nucleotide sequence ID" value="NZ_CP141212.1"/>
</dbReference>
<feature type="compositionally biased region" description="Basic residues" evidence="1">
    <location>
        <begin position="1"/>
        <end position="21"/>
    </location>
</feature>
<name>A0A2J0YTK3_RHIML</name>
<dbReference type="AlphaFoldDB" id="A0A2J0YTK3"/>
<protein>
    <submittedName>
        <fullName evidence="2">Uncharacterized protein</fullName>
    </submittedName>
</protein>
<accession>A0A2J0YTK3</accession>
<reference evidence="2 3" key="1">
    <citation type="submission" date="2017-06" db="EMBL/GenBank/DDBJ databases">
        <title>Ensifer strains isolated from leguminous trees and herbs display diverse denitrification phenotypes with some acting as strong N2O sinks.</title>
        <authorList>
            <person name="Woliy K."/>
            <person name="Mania D."/>
            <person name="Bakken L.R."/>
            <person name="Frostegard A."/>
        </authorList>
    </citation>
    <scope>NUCLEOTIDE SEQUENCE [LARGE SCALE GENOMIC DNA]</scope>
    <source>
        <strain evidence="2 3">AC50a</strain>
    </source>
</reference>
<feature type="region of interest" description="Disordered" evidence="1">
    <location>
        <begin position="1"/>
        <end position="23"/>
    </location>
</feature>
<sequence length="206" mass="23094">MLTKAQKLRAKRKAQLGRPRKANAERFACGKIKPEWSKQESEKEAMAVALAARKRMHGLETRGALAGYTLGRLFLDGRITEQQREAGDDYAAAMVRYYHLTGIPFPSVRAQQIGHVRGHASEPSEARAVKAKSAAERMMRLEGLLLGCEGGRQVKATVFNVCVMDYEGLRMMPEAQLDWLKRGLNALLFEKGLREYGKKDISFTPQ</sequence>
<gene>
    <name evidence="2" type="ORF">CEJ86_31190</name>
</gene>
<proteinExistence type="predicted"/>
<organism evidence="2 3">
    <name type="scientific">Rhizobium meliloti</name>
    <name type="common">Ensifer meliloti</name>
    <name type="synonym">Sinorhizobium meliloti</name>
    <dbReference type="NCBI Taxonomy" id="382"/>
    <lineage>
        <taxon>Bacteria</taxon>
        <taxon>Pseudomonadati</taxon>
        <taxon>Pseudomonadota</taxon>
        <taxon>Alphaproteobacteria</taxon>
        <taxon>Hyphomicrobiales</taxon>
        <taxon>Rhizobiaceae</taxon>
        <taxon>Sinorhizobium/Ensifer group</taxon>
        <taxon>Sinorhizobium</taxon>
    </lineage>
</organism>
<dbReference type="EMBL" id="NJGD01000030">
    <property type="protein sequence ID" value="PJR09300.1"/>
    <property type="molecule type" value="Genomic_DNA"/>
</dbReference>
<comment type="caution">
    <text evidence="2">The sequence shown here is derived from an EMBL/GenBank/DDBJ whole genome shotgun (WGS) entry which is preliminary data.</text>
</comment>
<evidence type="ECO:0000313" key="2">
    <source>
        <dbReference type="EMBL" id="PJR09300.1"/>
    </source>
</evidence>
<dbReference type="Proteomes" id="UP000231987">
    <property type="component" value="Unassembled WGS sequence"/>
</dbReference>
<evidence type="ECO:0000313" key="3">
    <source>
        <dbReference type="Proteomes" id="UP000231987"/>
    </source>
</evidence>